<reference evidence="1" key="1">
    <citation type="submission" date="2014-09" db="EMBL/GenBank/DDBJ databases">
        <authorList>
            <person name="Magalhaes I.L.F."/>
            <person name="Oliveira U."/>
            <person name="Santos F.R."/>
            <person name="Vidigal T.H.D.A."/>
            <person name="Brescovit A.D."/>
            <person name="Santos A.J."/>
        </authorList>
    </citation>
    <scope>NUCLEOTIDE SEQUENCE</scope>
    <source>
        <tissue evidence="1">Shoot tissue taken approximately 20 cm above the soil surface</tissue>
    </source>
</reference>
<accession>A0A0A9EVU7</accession>
<evidence type="ECO:0000313" key="1">
    <source>
        <dbReference type="EMBL" id="JAE02011.1"/>
    </source>
</evidence>
<dbReference type="AlphaFoldDB" id="A0A0A9EVU7"/>
<name>A0A0A9EVU7_ARUDO</name>
<organism evidence="1">
    <name type="scientific">Arundo donax</name>
    <name type="common">Giant reed</name>
    <name type="synonym">Donax arundinaceus</name>
    <dbReference type="NCBI Taxonomy" id="35708"/>
    <lineage>
        <taxon>Eukaryota</taxon>
        <taxon>Viridiplantae</taxon>
        <taxon>Streptophyta</taxon>
        <taxon>Embryophyta</taxon>
        <taxon>Tracheophyta</taxon>
        <taxon>Spermatophyta</taxon>
        <taxon>Magnoliopsida</taxon>
        <taxon>Liliopsida</taxon>
        <taxon>Poales</taxon>
        <taxon>Poaceae</taxon>
        <taxon>PACMAD clade</taxon>
        <taxon>Arundinoideae</taxon>
        <taxon>Arundineae</taxon>
        <taxon>Arundo</taxon>
    </lineage>
</organism>
<sequence length="19" mass="2234">MLCHCWNLHRCRHSGSCSC</sequence>
<proteinExistence type="predicted"/>
<dbReference type="EMBL" id="GBRH01195885">
    <property type="protein sequence ID" value="JAE02011.1"/>
    <property type="molecule type" value="Transcribed_RNA"/>
</dbReference>
<protein>
    <submittedName>
        <fullName evidence="1">Uncharacterized protein</fullName>
    </submittedName>
</protein>
<reference evidence="1" key="2">
    <citation type="journal article" date="2015" name="Data Brief">
        <title>Shoot transcriptome of the giant reed, Arundo donax.</title>
        <authorList>
            <person name="Barrero R.A."/>
            <person name="Guerrero F.D."/>
            <person name="Moolhuijzen P."/>
            <person name="Goolsby J.A."/>
            <person name="Tidwell J."/>
            <person name="Bellgard S.E."/>
            <person name="Bellgard M.I."/>
        </authorList>
    </citation>
    <scope>NUCLEOTIDE SEQUENCE</scope>
    <source>
        <tissue evidence="1">Shoot tissue taken approximately 20 cm above the soil surface</tissue>
    </source>
</reference>